<dbReference type="InterPro" id="IPR052898">
    <property type="entry name" value="ACAD10-like"/>
</dbReference>
<dbReference type="InterPro" id="IPR011009">
    <property type="entry name" value="Kinase-like_dom_sf"/>
</dbReference>
<feature type="domain" description="Aminoglycoside phosphotransferase" evidence="1">
    <location>
        <begin position="38"/>
        <end position="261"/>
    </location>
</feature>
<sequence>MTDNVQNTSTVRLQIDVAKLERYLRSKQIDKFKLPIEVEQFTYGQSNPTYLLIDSDKRRYVLRKKPPGTLLSSTAHAVEREFKVLDALGKHTDVPVPKAYVLCEDKEVIGTSFYIMEFIEGRIFQDIRLLSLPREERKQCWYSVIETLAKLHSVDYKTIGLADYGKQSNFYRRQIRSLQKVLAAQALAEDENGNKVGEVFRLNDMIAWFKRNEIPDETTIVHGDFKVFHPTEPRVIGILDWELSTIGHPLSDLANLLNPFYLPTINHITGLRDVIDLPIPAVDELIHYYCLQVNRPYPIPRFEFAIVFSFFRLIVIIHGIAARVARKQASSAKALQYAKLLNPMIHATFDIIDKGDLNGQSKL</sequence>
<accession>A0A9N9EWD8</accession>
<protein>
    <submittedName>
        <fullName evidence="2">1395_t:CDS:1</fullName>
    </submittedName>
</protein>
<dbReference type="PANTHER" id="PTHR47829:SF1">
    <property type="entry name" value="HAD FAMILY PHOSPHATASE"/>
    <property type="match status" value="1"/>
</dbReference>
<dbReference type="InterPro" id="IPR041726">
    <property type="entry name" value="ACAD10_11_N"/>
</dbReference>
<dbReference type="OrthoDB" id="191037at2759"/>
<dbReference type="SUPFAM" id="SSF56112">
    <property type="entry name" value="Protein kinase-like (PK-like)"/>
    <property type="match status" value="1"/>
</dbReference>
<evidence type="ECO:0000313" key="2">
    <source>
        <dbReference type="EMBL" id="CAG8496812.1"/>
    </source>
</evidence>
<keyword evidence="3" id="KW-1185">Reference proteome</keyword>
<gene>
    <name evidence="2" type="ORF">PBRASI_LOCUS2397</name>
</gene>
<dbReference type="Gene3D" id="3.90.1200.10">
    <property type="match status" value="1"/>
</dbReference>
<dbReference type="AlphaFoldDB" id="A0A9N9EWD8"/>
<proteinExistence type="predicted"/>
<evidence type="ECO:0000259" key="1">
    <source>
        <dbReference type="Pfam" id="PF01636"/>
    </source>
</evidence>
<organism evidence="2 3">
    <name type="scientific">Paraglomus brasilianum</name>
    <dbReference type="NCBI Taxonomy" id="144538"/>
    <lineage>
        <taxon>Eukaryota</taxon>
        <taxon>Fungi</taxon>
        <taxon>Fungi incertae sedis</taxon>
        <taxon>Mucoromycota</taxon>
        <taxon>Glomeromycotina</taxon>
        <taxon>Glomeromycetes</taxon>
        <taxon>Paraglomerales</taxon>
        <taxon>Paraglomeraceae</taxon>
        <taxon>Paraglomus</taxon>
    </lineage>
</organism>
<name>A0A9N9EWD8_9GLOM</name>
<dbReference type="InterPro" id="IPR002575">
    <property type="entry name" value="Aminoglycoside_PTrfase"/>
</dbReference>
<dbReference type="Pfam" id="PF01636">
    <property type="entry name" value="APH"/>
    <property type="match status" value="1"/>
</dbReference>
<dbReference type="Proteomes" id="UP000789739">
    <property type="component" value="Unassembled WGS sequence"/>
</dbReference>
<dbReference type="Gene3D" id="3.30.200.20">
    <property type="entry name" value="Phosphorylase Kinase, domain 1"/>
    <property type="match status" value="1"/>
</dbReference>
<dbReference type="EMBL" id="CAJVPI010000185">
    <property type="protein sequence ID" value="CAG8496812.1"/>
    <property type="molecule type" value="Genomic_DNA"/>
</dbReference>
<evidence type="ECO:0000313" key="3">
    <source>
        <dbReference type="Proteomes" id="UP000789739"/>
    </source>
</evidence>
<reference evidence="2" key="1">
    <citation type="submission" date="2021-06" db="EMBL/GenBank/DDBJ databases">
        <authorList>
            <person name="Kallberg Y."/>
            <person name="Tangrot J."/>
            <person name="Rosling A."/>
        </authorList>
    </citation>
    <scope>NUCLEOTIDE SEQUENCE</scope>
    <source>
        <strain evidence="2">BR232B</strain>
    </source>
</reference>
<dbReference type="PANTHER" id="PTHR47829">
    <property type="entry name" value="HYDROLASE, PUTATIVE (AFU_ORTHOLOGUE AFUA_1G12880)-RELATED"/>
    <property type="match status" value="1"/>
</dbReference>
<comment type="caution">
    <text evidence="2">The sequence shown here is derived from an EMBL/GenBank/DDBJ whole genome shotgun (WGS) entry which is preliminary data.</text>
</comment>
<dbReference type="CDD" id="cd05154">
    <property type="entry name" value="ACAD10_11_N-like"/>
    <property type="match status" value="1"/>
</dbReference>